<gene>
    <name evidence="3" type="ORF">I4X03_013710</name>
</gene>
<feature type="signal peptide" evidence="2">
    <location>
        <begin position="1"/>
        <end position="23"/>
    </location>
</feature>
<feature type="chain" id="PRO_5046977538" evidence="2">
    <location>
        <begin position="24"/>
        <end position="176"/>
    </location>
</feature>
<comment type="caution">
    <text evidence="3">The sequence shown here is derived from an EMBL/GenBank/DDBJ whole genome shotgun (WGS) entry which is preliminary data.</text>
</comment>
<keyword evidence="4" id="KW-1185">Reference proteome</keyword>
<sequence>MIVKLLRAAAVAAAMLAGVVAVAQSAPPKHGAVPSATKPSWAELTPAQQMALSPLKGEWNTLEAVRKQKWLEIANRFSSMQPGEQQRMHDRMRDWVKLTPEQRKVARENYARVKKIDKDERSAKWQQYQQLPEEQKQKLAADAARKRKAGAASPKPGDTPPSTSPAQPAPPAPNAK</sequence>
<accession>A0ABS7SQU2</accession>
<organism evidence="3 4">
    <name type="scientific">Massilia soli</name>
    <dbReference type="NCBI Taxonomy" id="2792854"/>
    <lineage>
        <taxon>Bacteria</taxon>
        <taxon>Pseudomonadati</taxon>
        <taxon>Pseudomonadota</taxon>
        <taxon>Betaproteobacteria</taxon>
        <taxon>Burkholderiales</taxon>
        <taxon>Oxalobacteraceae</taxon>
        <taxon>Telluria group</taxon>
        <taxon>Massilia</taxon>
    </lineage>
</organism>
<dbReference type="InterPro" id="IPR021455">
    <property type="entry name" value="DUF3106"/>
</dbReference>
<name>A0ABS7SQU2_9BURK</name>
<reference evidence="3 4" key="2">
    <citation type="submission" date="2021-08" db="EMBL/GenBank/DDBJ databases">
        <title>Massilia sp. R798.</title>
        <authorList>
            <person name="Baek J.H."/>
            <person name="Jung H.S."/>
            <person name="Kim K.R."/>
            <person name="Jeon C.O."/>
        </authorList>
    </citation>
    <scope>NUCLEOTIDE SEQUENCE [LARGE SCALE GENOMIC DNA]</scope>
    <source>
        <strain evidence="3 4">R798</strain>
    </source>
</reference>
<dbReference type="RefSeq" id="WP_223468805.1">
    <property type="nucleotide sequence ID" value="NZ_JAFBIL020000005.1"/>
</dbReference>
<evidence type="ECO:0000256" key="2">
    <source>
        <dbReference type="SAM" id="SignalP"/>
    </source>
</evidence>
<dbReference type="EMBL" id="JAFBIL020000005">
    <property type="protein sequence ID" value="MBZ2208318.1"/>
    <property type="molecule type" value="Genomic_DNA"/>
</dbReference>
<evidence type="ECO:0000256" key="1">
    <source>
        <dbReference type="SAM" id="MobiDB-lite"/>
    </source>
</evidence>
<keyword evidence="2" id="KW-0732">Signal</keyword>
<dbReference type="Pfam" id="PF11304">
    <property type="entry name" value="DUF3106"/>
    <property type="match status" value="1"/>
</dbReference>
<dbReference type="Proteomes" id="UP000809349">
    <property type="component" value="Unassembled WGS sequence"/>
</dbReference>
<proteinExistence type="predicted"/>
<feature type="region of interest" description="Disordered" evidence="1">
    <location>
        <begin position="117"/>
        <end position="176"/>
    </location>
</feature>
<protein>
    <submittedName>
        <fullName evidence="3">DUF3106 domain-containing protein</fullName>
    </submittedName>
</protein>
<feature type="compositionally biased region" description="Pro residues" evidence="1">
    <location>
        <begin position="157"/>
        <end position="176"/>
    </location>
</feature>
<reference evidence="3 4" key="1">
    <citation type="submission" date="2021-01" db="EMBL/GenBank/DDBJ databases">
        <authorList>
            <person name="Ruan W."/>
            <person name="Khan S.A."/>
            <person name="Jeon C.O."/>
        </authorList>
    </citation>
    <scope>NUCLEOTIDE SEQUENCE [LARGE SCALE GENOMIC DNA]</scope>
    <source>
        <strain evidence="3 4">R798</strain>
    </source>
</reference>
<evidence type="ECO:0000313" key="3">
    <source>
        <dbReference type="EMBL" id="MBZ2208318.1"/>
    </source>
</evidence>
<evidence type="ECO:0000313" key="4">
    <source>
        <dbReference type="Proteomes" id="UP000809349"/>
    </source>
</evidence>